<sequence length="52" mass="6181">MTNVFEHIREHGPYKKFTIDELLFVEFKCVSTIKFGNLKKIISNILILRQNN</sequence>
<dbReference type="EMBL" id="BMWZ01000010">
    <property type="protein sequence ID" value="GGZ92505.1"/>
    <property type="molecule type" value="Genomic_DNA"/>
</dbReference>
<reference evidence="1" key="2">
    <citation type="submission" date="2020-09" db="EMBL/GenBank/DDBJ databases">
        <authorList>
            <person name="Sun Q."/>
            <person name="Kim S."/>
        </authorList>
    </citation>
    <scope>NUCLEOTIDE SEQUENCE</scope>
    <source>
        <strain evidence="1">KCTC 12710</strain>
    </source>
</reference>
<accession>A0A918RBC1</accession>
<keyword evidence="2" id="KW-1185">Reference proteome</keyword>
<evidence type="ECO:0000313" key="2">
    <source>
        <dbReference type="Proteomes" id="UP000636004"/>
    </source>
</evidence>
<reference evidence="1" key="1">
    <citation type="journal article" date="2014" name="Int. J. Syst. Evol. Microbiol.">
        <title>Complete genome sequence of Corynebacterium casei LMG S-19264T (=DSM 44701T), isolated from a smear-ripened cheese.</title>
        <authorList>
            <consortium name="US DOE Joint Genome Institute (JGI-PGF)"/>
            <person name="Walter F."/>
            <person name="Albersmeier A."/>
            <person name="Kalinowski J."/>
            <person name="Ruckert C."/>
        </authorList>
    </citation>
    <scope>NUCLEOTIDE SEQUENCE</scope>
    <source>
        <strain evidence="1">KCTC 12710</strain>
    </source>
</reference>
<proteinExistence type="predicted"/>
<evidence type="ECO:0000313" key="1">
    <source>
        <dbReference type="EMBL" id="GGZ92505.1"/>
    </source>
</evidence>
<comment type="caution">
    <text evidence="1">The sequence shown here is derived from an EMBL/GenBank/DDBJ whole genome shotgun (WGS) entry which is preliminary data.</text>
</comment>
<name>A0A918RBC1_9FLAO</name>
<dbReference type="AlphaFoldDB" id="A0A918RBC1"/>
<gene>
    <name evidence="1" type="ORF">GCM10007028_33530</name>
</gene>
<protein>
    <submittedName>
        <fullName evidence="1">Uncharacterized protein</fullName>
    </submittedName>
</protein>
<organism evidence="1 2">
    <name type="scientific">Algibacter mikhailovii</name>
    <dbReference type="NCBI Taxonomy" id="425498"/>
    <lineage>
        <taxon>Bacteria</taxon>
        <taxon>Pseudomonadati</taxon>
        <taxon>Bacteroidota</taxon>
        <taxon>Flavobacteriia</taxon>
        <taxon>Flavobacteriales</taxon>
        <taxon>Flavobacteriaceae</taxon>
        <taxon>Algibacter</taxon>
    </lineage>
</organism>
<dbReference type="Proteomes" id="UP000636004">
    <property type="component" value="Unassembled WGS sequence"/>
</dbReference>